<dbReference type="Pfam" id="PF07715">
    <property type="entry name" value="Plug"/>
    <property type="match status" value="1"/>
</dbReference>
<evidence type="ECO:0000256" key="8">
    <source>
        <dbReference type="PROSITE-ProRule" id="PRU01360"/>
    </source>
</evidence>
<dbReference type="KEGG" id="ahz:APS56_15030"/>
<dbReference type="InterPro" id="IPR037066">
    <property type="entry name" value="Plug_dom_sf"/>
</dbReference>
<evidence type="ECO:0000256" key="6">
    <source>
        <dbReference type="ARBA" id="ARBA00023136"/>
    </source>
</evidence>
<dbReference type="Gene3D" id="2.170.130.10">
    <property type="entry name" value="TonB-dependent receptor, plug domain"/>
    <property type="match status" value="1"/>
</dbReference>
<dbReference type="PANTHER" id="PTHR40980">
    <property type="entry name" value="PLUG DOMAIN-CONTAINING PROTEIN"/>
    <property type="match status" value="1"/>
</dbReference>
<organism evidence="12 13">
    <name type="scientific">Pseudalgibacter alginicilyticus</name>
    <dbReference type="NCBI Taxonomy" id="1736674"/>
    <lineage>
        <taxon>Bacteria</taxon>
        <taxon>Pseudomonadati</taxon>
        <taxon>Bacteroidota</taxon>
        <taxon>Flavobacteriia</taxon>
        <taxon>Flavobacteriales</taxon>
        <taxon>Flavobacteriaceae</taxon>
        <taxon>Pseudalgibacter</taxon>
    </lineage>
</organism>
<accession>A0A0P0CJF4</accession>
<evidence type="ECO:0000256" key="1">
    <source>
        <dbReference type="ARBA" id="ARBA00004571"/>
    </source>
</evidence>
<comment type="subcellular location">
    <subcellularLocation>
        <location evidence="1 8">Cell outer membrane</location>
        <topology evidence="1 8">Multi-pass membrane protein</topology>
    </subcellularLocation>
</comment>
<evidence type="ECO:0000256" key="3">
    <source>
        <dbReference type="ARBA" id="ARBA00022452"/>
    </source>
</evidence>
<evidence type="ECO:0000256" key="4">
    <source>
        <dbReference type="ARBA" id="ARBA00022692"/>
    </source>
</evidence>
<evidence type="ECO:0000259" key="10">
    <source>
        <dbReference type="Pfam" id="PF00593"/>
    </source>
</evidence>
<protein>
    <recommendedName>
        <fullName evidence="14">TonB-dependent receptor</fullName>
    </recommendedName>
</protein>
<keyword evidence="4 8" id="KW-0812">Transmembrane</keyword>
<dbReference type="EMBL" id="CP012898">
    <property type="protein sequence ID" value="ALJ06370.1"/>
    <property type="molecule type" value="Genomic_DNA"/>
</dbReference>
<dbReference type="Pfam" id="PF00593">
    <property type="entry name" value="TonB_dep_Rec_b-barrel"/>
    <property type="match status" value="1"/>
</dbReference>
<feature type="domain" description="TonB-dependent receptor-like beta-barrel" evidence="10">
    <location>
        <begin position="527"/>
        <end position="986"/>
    </location>
</feature>
<keyword evidence="13" id="KW-1185">Reference proteome</keyword>
<dbReference type="SUPFAM" id="SSF49464">
    <property type="entry name" value="Carboxypeptidase regulatory domain-like"/>
    <property type="match status" value="1"/>
</dbReference>
<dbReference type="InterPro" id="IPR000531">
    <property type="entry name" value="Beta-barrel_TonB"/>
</dbReference>
<comment type="similarity">
    <text evidence="8 9">Belongs to the TonB-dependent receptor family.</text>
</comment>
<evidence type="ECO:0000313" key="12">
    <source>
        <dbReference type="EMBL" id="ALJ06370.1"/>
    </source>
</evidence>
<name>A0A0P0CJF4_9FLAO</name>
<dbReference type="InterPro" id="IPR012910">
    <property type="entry name" value="Plug_dom"/>
</dbReference>
<evidence type="ECO:0000256" key="5">
    <source>
        <dbReference type="ARBA" id="ARBA00023077"/>
    </source>
</evidence>
<dbReference type="Gene3D" id="2.40.170.20">
    <property type="entry name" value="TonB-dependent receptor, beta-barrel domain"/>
    <property type="match status" value="1"/>
</dbReference>
<evidence type="ECO:0008006" key="14">
    <source>
        <dbReference type="Google" id="ProtNLM"/>
    </source>
</evidence>
<keyword evidence="5 9" id="KW-0798">TonB box</keyword>
<dbReference type="Proteomes" id="UP000057981">
    <property type="component" value="Chromosome"/>
</dbReference>
<dbReference type="Pfam" id="PF13715">
    <property type="entry name" value="CarbopepD_reg_2"/>
    <property type="match status" value="1"/>
</dbReference>
<proteinExistence type="inferred from homology"/>
<dbReference type="InterPro" id="IPR039426">
    <property type="entry name" value="TonB-dep_rcpt-like"/>
</dbReference>
<keyword evidence="7 8" id="KW-0998">Cell outer membrane</keyword>
<evidence type="ECO:0000259" key="11">
    <source>
        <dbReference type="Pfam" id="PF07715"/>
    </source>
</evidence>
<dbReference type="InterPro" id="IPR008969">
    <property type="entry name" value="CarboxyPept-like_regulatory"/>
</dbReference>
<evidence type="ECO:0000256" key="2">
    <source>
        <dbReference type="ARBA" id="ARBA00022448"/>
    </source>
</evidence>
<keyword evidence="2 8" id="KW-0813">Transport</keyword>
<dbReference type="STRING" id="1736674.APS56_15030"/>
<feature type="domain" description="TonB-dependent receptor plug" evidence="11">
    <location>
        <begin position="216"/>
        <end position="321"/>
    </location>
</feature>
<dbReference type="PANTHER" id="PTHR40980:SF4">
    <property type="entry name" value="TONB-DEPENDENT RECEPTOR-LIKE BETA-BARREL DOMAIN-CONTAINING PROTEIN"/>
    <property type="match status" value="1"/>
</dbReference>
<dbReference type="NCBIfam" id="TIGR01782">
    <property type="entry name" value="TonB-Xanth-Caul"/>
    <property type="match status" value="1"/>
</dbReference>
<dbReference type="GO" id="GO:0009279">
    <property type="term" value="C:cell outer membrane"/>
    <property type="evidence" value="ECO:0007669"/>
    <property type="project" value="UniProtKB-SubCell"/>
</dbReference>
<reference evidence="12 13" key="1">
    <citation type="submission" date="2015-10" db="EMBL/GenBank/DDBJ databases">
        <authorList>
            <person name="Gilbert D.G."/>
        </authorList>
    </citation>
    <scope>NUCLEOTIDE SEQUENCE [LARGE SCALE GENOMIC DNA]</scope>
    <source>
        <strain evidence="13">HZ-22</strain>
    </source>
</reference>
<keyword evidence="3 8" id="KW-1134">Transmembrane beta strand</keyword>
<dbReference type="PATRIC" id="fig|1736674.3.peg.3073"/>
<sequence>MPFFLGNAAFASPLQFKSINDVDITLVEVASITKIFNIINNKTGFHFSYNSQKINMEAEVNIKVVNGKVSDVLNQISKETVLSFKQMDSTINVKHNESKRGIKDTKESQNSTGVVIGMVMDEQTNEALPGASIKIVGKTIGAVSDMTGNFFFHMESGSYEVQITYLGYESKTVAITVVEGQTTALNVSLISATYELGDVTINVALEGQQKALNQQQNASNIKNVVAADQIGRFPDSNTAEALQRVPGININRNAGDGEGRYVGVRGLPAYFTNVNINGEQIPSPEGEVRQTALDAIPADQLAYMEVSKSITPEMDGDAIGGSINLVTRGATKRVLEVKGSIGTEVQQNNPEQLGQQYAVQFAKRFGGDPDDSGKFGVLLNTTFYQSNRNVDMVEMDYDDNPDGLVFEEYELEDAYYIRKRLGVSGRFDFKPNAHTEFYLNTIYTQLFELDESRRWYFNEADNEIAKRIKYRQENQGVQSYNLGAKHILPNMTIDYEGSISLGNAVTPYEHLPVFGISDDNLSINIDRSNVDRPQITSATLNGQPFDWKDNSNYRFIEHEYSGTSAHSRNITGKFNLEMPWKLAENNGSIKFGAKVRSSYRDYKKDFFELYEYAGGGDAPALNEHNFTNGGDRDFNHELLGGDYELGASPEWENTIDYIKNNPNDFEDVGAEDFEEEEANTNYEISEDVYAGYVMGTMNFSKLMVLGGLRFEATKTNVKTQIWDATEDAILPIEGNNNYNYFLPMLHFKYAANESLNLRMAGTYSYARPNFGDLVSDDKAFDADDQEAFIGNPNLKPVGALNLDFMVERYFGSVGILSGGLFYKKLDDFIYIQTNNQTFLGVDDITVYQSVNGDQAQLYGFELAYQQNLKFLPGFLSGLGVYANYTLTRGKTEFNNRANRFDENNQPTTREEVDILPGQSENIVNLALSYAKGGFQCRFTANYNSAFLDGVGYNSLSDEYVESRWQFDASASQMINKNLSIYAEFVNISNSENRTYYGAPNVPKELRNFGFWSRFGIKFSL</sequence>
<dbReference type="AlphaFoldDB" id="A0A0P0CJF4"/>
<dbReference type="SUPFAM" id="SSF56935">
    <property type="entry name" value="Porins"/>
    <property type="match status" value="1"/>
</dbReference>
<dbReference type="CDD" id="cd01347">
    <property type="entry name" value="ligand_gated_channel"/>
    <property type="match status" value="1"/>
</dbReference>
<keyword evidence="6 8" id="KW-0472">Membrane</keyword>
<dbReference type="InterPro" id="IPR010104">
    <property type="entry name" value="TonB_rcpt_bac"/>
</dbReference>
<evidence type="ECO:0000256" key="7">
    <source>
        <dbReference type="ARBA" id="ARBA00023237"/>
    </source>
</evidence>
<evidence type="ECO:0000256" key="9">
    <source>
        <dbReference type="RuleBase" id="RU003357"/>
    </source>
</evidence>
<evidence type="ECO:0000313" key="13">
    <source>
        <dbReference type="Proteomes" id="UP000057981"/>
    </source>
</evidence>
<gene>
    <name evidence="12" type="ORF">APS56_15030</name>
</gene>
<dbReference type="Gene3D" id="2.60.40.1120">
    <property type="entry name" value="Carboxypeptidase-like, regulatory domain"/>
    <property type="match status" value="1"/>
</dbReference>
<dbReference type="PROSITE" id="PS52016">
    <property type="entry name" value="TONB_DEPENDENT_REC_3"/>
    <property type="match status" value="1"/>
</dbReference>
<dbReference type="InterPro" id="IPR036942">
    <property type="entry name" value="Beta-barrel_TonB_sf"/>
</dbReference>